<dbReference type="AlphaFoldDB" id="A0A2K4XFJ5"/>
<protein>
    <recommendedName>
        <fullName evidence="2">DUF418 domain-containing protein</fullName>
    </recommendedName>
</protein>
<feature type="transmembrane region" description="Helical" evidence="1">
    <location>
        <begin position="12"/>
        <end position="32"/>
    </location>
</feature>
<feature type="transmembrane region" description="Helical" evidence="1">
    <location>
        <begin position="250"/>
        <end position="269"/>
    </location>
</feature>
<keyword evidence="1" id="KW-0472">Membrane</keyword>
<accession>A0A2K4XFJ5</accession>
<dbReference type="EMBL" id="AQGW01000025">
    <property type="protein sequence ID" value="MBE0384685.1"/>
    <property type="molecule type" value="Genomic_DNA"/>
</dbReference>
<dbReference type="InterPro" id="IPR007349">
    <property type="entry name" value="DUF418"/>
</dbReference>
<evidence type="ECO:0000259" key="2">
    <source>
        <dbReference type="Pfam" id="PF04235"/>
    </source>
</evidence>
<name>A0A2K4XFJ5_PSEVC</name>
<evidence type="ECO:0000313" key="6">
    <source>
        <dbReference type="Proteomes" id="UP000615003"/>
    </source>
</evidence>
<keyword evidence="1" id="KW-1133">Transmembrane helix</keyword>
<dbReference type="EMBL" id="LT965929">
    <property type="protein sequence ID" value="SOU43064.1"/>
    <property type="molecule type" value="Genomic_DNA"/>
</dbReference>
<feature type="transmembrane region" description="Helical" evidence="1">
    <location>
        <begin position="177"/>
        <end position="206"/>
    </location>
</feature>
<dbReference type="PANTHER" id="PTHR30590:SF2">
    <property type="entry name" value="INNER MEMBRANE PROTEIN"/>
    <property type="match status" value="1"/>
</dbReference>
<dbReference type="PANTHER" id="PTHR30590">
    <property type="entry name" value="INNER MEMBRANE PROTEIN"/>
    <property type="match status" value="1"/>
</dbReference>
<feature type="domain" description="DUF418" evidence="2">
    <location>
        <begin position="205"/>
        <end position="357"/>
    </location>
</feature>
<gene>
    <name evidence="4" type="ORF">PCAR9_B0597</name>
    <name evidence="3" type="ORF">PCARR_b0703</name>
</gene>
<feature type="transmembrane region" description="Helical" evidence="1">
    <location>
        <begin position="86"/>
        <end position="111"/>
    </location>
</feature>
<keyword evidence="1" id="KW-0812">Transmembrane</keyword>
<evidence type="ECO:0000313" key="5">
    <source>
        <dbReference type="Proteomes" id="UP000238288"/>
    </source>
</evidence>
<dbReference type="Proteomes" id="UP000615003">
    <property type="component" value="Unassembled WGS sequence"/>
</dbReference>
<reference evidence="4 5" key="2">
    <citation type="submission" date="2017-11" db="EMBL/GenBank/DDBJ databases">
        <authorList>
            <person name="Han C.G."/>
        </authorList>
    </citation>
    <scope>NUCLEOTIDE SEQUENCE [LARGE SCALE GENOMIC DNA]</scope>
    <source>
        <strain evidence="5">ATCC 43555</strain>
        <strain evidence="4">ATCC43555</strain>
    </source>
</reference>
<feature type="transmembrane region" description="Helical" evidence="1">
    <location>
        <begin position="320"/>
        <end position="343"/>
    </location>
</feature>
<sequence length="361" mass="41494">MRNYNMDFIRGIAVLCLVYMNGYAFGLGEYIYTPLATPPFSDAVIQTLSSIFIDGRFRTLFSLLFGAGLFIQWQRYKSTIPIKARLYWLIIFGLAHGFLLWAGDILFVYGVCGWWVLKFVETNNNMLLKRGIIFMLLACAVTFLFLMNLPDENIHRDSQAFIDLYSPHYKDYFISNLGYNMIAVVAVPFLAFLMFSGIMLIGIYLYKLEVFTKGLTSQQLFVCVSGAFVFTSLRLLILQGNDGLSIATQELVNTFAALFIAVLYIHIIVKFCNNRVHVGTLIQQAGRLAFTLYISQTIMQLLLYKVLFPQWVLSFNRIDYWLVATALVIVQLLFTALYSRFYIQGPLEFIWRKLTQLKIST</sequence>
<feature type="transmembrane region" description="Helical" evidence="1">
    <location>
        <begin position="218"/>
        <end position="238"/>
    </location>
</feature>
<feature type="transmembrane region" description="Helical" evidence="1">
    <location>
        <begin position="57"/>
        <end position="74"/>
    </location>
</feature>
<reference evidence="3 6" key="1">
    <citation type="submission" date="2015-06" db="EMBL/GenBank/DDBJ databases">
        <title>Genome sequence of Pseudoalteromonas carrageenovora.</title>
        <authorList>
            <person name="Xie B.-B."/>
            <person name="Rong J.-C."/>
            <person name="Qin Q.-L."/>
            <person name="Zhang Y.-Z."/>
        </authorList>
    </citation>
    <scope>NUCLEOTIDE SEQUENCE [LARGE SCALE GENOMIC DNA]</scope>
    <source>
        <strain evidence="3 6">IAM 12662</strain>
    </source>
</reference>
<organism evidence="4 5">
    <name type="scientific">Pseudoalteromonas carrageenovora IAM 12662</name>
    <dbReference type="NCBI Taxonomy" id="1314868"/>
    <lineage>
        <taxon>Bacteria</taxon>
        <taxon>Pseudomonadati</taxon>
        <taxon>Pseudomonadota</taxon>
        <taxon>Gammaproteobacteria</taxon>
        <taxon>Alteromonadales</taxon>
        <taxon>Pseudoalteromonadaceae</taxon>
        <taxon>Pseudoalteromonas</taxon>
    </lineage>
</organism>
<proteinExistence type="predicted"/>
<evidence type="ECO:0000313" key="3">
    <source>
        <dbReference type="EMBL" id="MBE0384685.1"/>
    </source>
</evidence>
<dbReference type="Pfam" id="PF04235">
    <property type="entry name" value="DUF418"/>
    <property type="match status" value="1"/>
</dbReference>
<dbReference type="Proteomes" id="UP000238288">
    <property type="component" value="Chromosome PCAR9b"/>
</dbReference>
<evidence type="ECO:0000256" key="1">
    <source>
        <dbReference type="SAM" id="Phobius"/>
    </source>
</evidence>
<feature type="transmembrane region" description="Helical" evidence="1">
    <location>
        <begin position="289"/>
        <end position="308"/>
    </location>
</feature>
<feature type="transmembrane region" description="Helical" evidence="1">
    <location>
        <begin position="131"/>
        <end position="149"/>
    </location>
</feature>
<keyword evidence="6" id="KW-1185">Reference proteome</keyword>
<evidence type="ECO:0000313" key="4">
    <source>
        <dbReference type="EMBL" id="SOU43064.1"/>
    </source>
</evidence>
<dbReference type="InterPro" id="IPR052529">
    <property type="entry name" value="Bact_Transport_Assoc"/>
</dbReference>